<sequence>MSSGVNGDTTDGAHNKAGLDNITKSTDNGQDRLTPYSLGPKSDAFLPDAIRALTPSPVPSGRLSPLLLSEFNGVNGQPEPRFVQPQPRLRRFWQNNMPSICVALAQLFGSLMNLSARFLELEGDGMHPVQLLFYRQGLTAIACSTYMWRAGFEDFPFGQKGVRLLLLLRGFSGFFGIFGMWYSMMYIPLADATVITFLAPGVAGLICYFALREPFTKMEQLATLVAFCGVILIAQPVTLFHSARKIGQEPGDGDNSLPGMDHEATPRERLVAVAVALLGVFGAAGAFAALRTIGKRAHPVLSVNAFAVISCVMCTIILSAAPTMGISQPFLHWAVPKTFKQTILILLTSLFGLIMQFLLTAGLAKDKSNKANSMIYTHMLFAASFDWWVFGHKMGFISFLGCALILGSAIGVMFLKRASKPTAKTQDAEAQQTLLDETEDFPMLMSDSIGGNTELNLHRT</sequence>
<name>A0ACC1NUR0_9HYPO</name>
<organism evidence="1 2">
    <name type="scientific">Zarea fungicola</name>
    <dbReference type="NCBI Taxonomy" id="93591"/>
    <lineage>
        <taxon>Eukaryota</taxon>
        <taxon>Fungi</taxon>
        <taxon>Dikarya</taxon>
        <taxon>Ascomycota</taxon>
        <taxon>Pezizomycotina</taxon>
        <taxon>Sordariomycetes</taxon>
        <taxon>Hypocreomycetidae</taxon>
        <taxon>Hypocreales</taxon>
        <taxon>Cordycipitaceae</taxon>
        <taxon>Zarea</taxon>
    </lineage>
</organism>
<evidence type="ECO:0000313" key="1">
    <source>
        <dbReference type="EMBL" id="KAJ2983052.1"/>
    </source>
</evidence>
<protein>
    <submittedName>
        <fullName evidence="1">Uncharacterized protein</fullName>
    </submittedName>
</protein>
<accession>A0ACC1NUR0</accession>
<gene>
    <name evidence="1" type="ORF">NQ176_g978</name>
</gene>
<dbReference type="Proteomes" id="UP001143910">
    <property type="component" value="Unassembled WGS sequence"/>
</dbReference>
<proteinExistence type="predicted"/>
<reference evidence="1" key="1">
    <citation type="submission" date="2022-08" db="EMBL/GenBank/DDBJ databases">
        <title>Genome Sequence of Lecanicillium fungicola.</title>
        <authorList>
            <person name="Buettner E."/>
        </authorList>
    </citation>
    <scope>NUCLEOTIDE SEQUENCE</scope>
    <source>
        <strain evidence="1">Babe33</strain>
    </source>
</reference>
<comment type="caution">
    <text evidence="1">The sequence shown here is derived from an EMBL/GenBank/DDBJ whole genome shotgun (WGS) entry which is preliminary data.</text>
</comment>
<evidence type="ECO:0000313" key="2">
    <source>
        <dbReference type="Proteomes" id="UP001143910"/>
    </source>
</evidence>
<dbReference type="EMBL" id="JANJQO010000046">
    <property type="protein sequence ID" value="KAJ2983052.1"/>
    <property type="molecule type" value="Genomic_DNA"/>
</dbReference>
<keyword evidence="2" id="KW-1185">Reference proteome</keyword>